<keyword evidence="4" id="KW-1185">Reference proteome</keyword>
<reference evidence="4" key="1">
    <citation type="submission" date="2016-10" db="EMBL/GenBank/DDBJ databases">
        <authorList>
            <person name="Varghese N."/>
            <person name="Submissions S."/>
        </authorList>
    </citation>
    <scope>NUCLEOTIDE SEQUENCE [LARGE SCALE GENOMIC DNA]</scope>
    <source>
        <strain evidence="4">DSM 45004</strain>
    </source>
</reference>
<dbReference type="EMBL" id="FOMZ01000002">
    <property type="protein sequence ID" value="SFD69647.1"/>
    <property type="molecule type" value="Genomic_DNA"/>
</dbReference>
<organism evidence="3 4">
    <name type="scientific">Actinopolyspora alba</name>
    <dbReference type="NCBI Taxonomy" id="673379"/>
    <lineage>
        <taxon>Bacteria</taxon>
        <taxon>Bacillati</taxon>
        <taxon>Actinomycetota</taxon>
        <taxon>Actinomycetes</taxon>
        <taxon>Actinopolysporales</taxon>
        <taxon>Actinopolysporaceae</taxon>
        <taxon>Actinopolyspora</taxon>
        <taxon>Actinopolyspora alba group</taxon>
    </lineage>
</organism>
<accession>A0A1I1UG02</accession>
<dbReference type="AlphaFoldDB" id="A0A1I1UG02"/>
<dbReference type="PANTHER" id="PTHR35039:SF3">
    <property type="entry name" value="3-KETO-L-GULONATE-6-PHOSPHATE DECARBOXYLASE SGBH-RELATED"/>
    <property type="match status" value="1"/>
</dbReference>
<dbReference type="Gene3D" id="3.20.20.70">
    <property type="entry name" value="Aldolase class I"/>
    <property type="match status" value="1"/>
</dbReference>
<dbReference type="GO" id="GO:0019854">
    <property type="term" value="P:L-ascorbic acid catabolic process"/>
    <property type="evidence" value="ECO:0007669"/>
    <property type="project" value="TreeGrafter"/>
</dbReference>
<dbReference type="Proteomes" id="UP000198716">
    <property type="component" value="Unassembled WGS sequence"/>
</dbReference>
<dbReference type="InterPro" id="IPR001754">
    <property type="entry name" value="OMPdeCOase_dom"/>
</dbReference>
<dbReference type="Pfam" id="PF00215">
    <property type="entry name" value="OMPdecase"/>
    <property type="match status" value="1"/>
</dbReference>
<evidence type="ECO:0000313" key="4">
    <source>
        <dbReference type="Proteomes" id="UP000198716"/>
    </source>
</evidence>
<dbReference type="PANTHER" id="PTHR35039">
    <property type="entry name" value="3-KETO-L-GULONATE-6-PHOSPHATE DECARBOXYLASE SGBH-RELATED"/>
    <property type="match status" value="1"/>
</dbReference>
<name>A0A1I1UG02_9ACTN</name>
<protein>
    <submittedName>
        <fullName evidence="3">3-hexulose-6-phosphate synthase</fullName>
    </submittedName>
</protein>
<dbReference type="GO" id="GO:0033982">
    <property type="term" value="F:3-dehydro-L-gulonate-6-phosphate decarboxylase activity"/>
    <property type="evidence" value="ECO:0007669"/>
    <property type="project" value="TreeGrafter"/>
</dbReference>
<dbReference type="GO" id="GO:0006207">
    <property type="term" value="P:'de novo' pyrimidine nucleobase biosynthetic process"/>
    <property type="evidence" value="ECO:0007669"/>
    <property type="project" value="InterPro"/>
</dbReference>
<evidence type="ECO:0000313" key="3">
    <source>
        <dbReference type="EMBL" id="SFD69647.1"/>
    </source>
</evidence>
<evidence type="ECO:0000256" key="1">
    <source>
        <dbReference type="ARBA" id="ARBA00023239"/>
    </source>
</evidence>
<dbReference type="RefSeq" id="WP_175496664.1">
    <property type="nucleotide sequence ID" value="NZ_FOMZ01000002.1"/>
</dbReference>
<dbReference type="InterPro" id="IPR011060">
    <property type="entry name" value="RibuloseP-bd_barrel"/>
</dbReference>
<proteinExistence type="predicted"/>
<sequence>MSSESRTEPLPASGTSPRERPLLQLAFDFVDSSEAVRILSETAPLIDIAEVGTSMLKTEGVWAIERVRRAIPGTDLLADAKTMDDAAYEAGLVFEAGADLTTVCAGAADATVTGVVSEARRHRRAVVGDLVGTRATPHRLSRLSELGVDYIGIHNGLDEREDSDHLSTQLRMCEELGIRDVQLSGGISPESVRALHTGTPAILVVGGYVLDSSEPCDAVRRIRRAMHERFGGTDS</sequence>
<dbReference type="SMART" id="SM00934">
    <property type="entry name" value="OMPdecase"/>
    <property type="match status" value="1"/>
</dbReference>
<dbReference type="GO" id="GO:0004590">
    <property type="term" value="F:orotidine-5'-phosphate decarboxylase activity"/>
    <property type="evidence" value="ECO:0007669"/>
    <property type="project" value="InterPro"/>
</dbReference>
<keyword evidence="1" id="KW-0456">Lyase</keyword>
<dbReference type="InterPro" id="IPR013785">
    <property type="entry name" value="Aldolase_TIM"/>
</dbReference>
<gene>
    <name evidence="3" type="ORF">SAMN04487819_102161</name>
</gene>
<feature type="domain" description="Orotidine 5'-phosphate decarboxylase" evidence="2">
    <location>
        <begin position="22"/>
        <end position="222"/>
    </location>
</feature>
<dbReference type="SUPFAM" id="SSF51366">
    <property type="entry name" value="Ribulose-phoshate binding barrel"/>
    <property type="match status" value="1"/>
</dbReference>
<evidence type="ECO:0000259" key="2">
    <source>
        <dbReference type="SMART" id="SM00934"/>
    </source>
</evidence>